<feature type="domain" description="Carboxymuconolactone decarboxylase-like" evidence="1">
    <location>
        <begin position="34"/>
        <end position="113"/>
    </location>
</feature>
<reference evidence="2" key="1">
    <citation type="submission" date="2018-05" db="EMBL/GenBank/DDBJ databases">
        <authorList>
            <person name="Lanie J.A."/>
            <person name="Ng W.-L."/>
            <person name="Kazmierczak K.M."/>
            <person name="Andrzejewski T.M."/>
            <person name="Davidsen T.M."/>
            <person name="Wayne K.J."/>
            <person name="Tettelin H."/>
            <person name="Glass J.I."/>
            <person name="Rusch D."/>
            <person name="Podicherti R."/>
            <person name="Tsui H.-C.T."/>
            <person name="Winkler M.E."/>
        </authorList>
    </citation>
    <scope>NUCLEOTIDE SEQUENCE</scope>
</reference>
<dbReference type="AlphaFoldDB" id="A0A381UMS8"/>
<evidence type="ECO:0000259" key="1">
    <source>
        <dbReference type="Pfam" id="PF02627"/>
    </source>
</evidence>
<dbReference type="InterPro" id="IPR029032">
    <property type="entry name" value="AhpD-like"/>
</dbReference>
<name>A0A381UMS8_9ZZZZ</name>
<dbReference type="GO" id="GO:0051920">
    <property type="term" value="F:peroxiredoxin activity"/>
    <property type="evidence" value="ECO:0007669"/>
    <property type="project" value="InterPro"/>
</dbReference>
<dbReference type="InterPro" id="IPR003779">
    <property type="entry name" value="CMD-like"/>
</dbReference>
<dbReference type="EMBL" id="UINC01006755">
    <property type="protein sequence ID" value="SVA29439.1"/>
    <property type="molecule type" value="Genomic_DNA"/>
</dbReference>
<protein>
    <recommendedName>
        <fullName evidence="1">Carboxymuconolactone decarboxylase-like domain-containing protein</fullName>
    </recommendedName>
</protein>
<sequence>MSVQEDYEKVYTELIGFVPPRIQQRIRLGLEVDPELLRQTEQIRQTAMYPKCFDVKTAQLILVGILLAHLAPAAEFHARAAKRAGATKEELHAVAGLTFLFRGLPAFNLASEIINKIFDEEAA</sequence>
<evidence type="ECO:0000313" key="2">
    <source>
        <dbReference type="EMBL" id="SVA29439.1"/>
    </source>
</evidence>
<organism evidence="2">
    <name type="scientific">marine metagenome</name>
    <dbReference type="NCBI Taxonomy" id="408172"/>
    <lineage>
        <taxon>unclassified sequences</taxon>
        <taxon>metagenomes</taxon>
        <taxon>ecological metagenomes</taxon>
    </lineage>
</organism>
<gene>
    <name evidence="2" type="ORF">METZ01_LOCUS82293</name>
</gene>
<dbReference type="SUPFAM" id="SSF69118">
    <property type="entry name" value="AhpD-like"/>
    <property type="match status" value="1"/>
</dbReference>
<dbReference type="Pfam" id="PF02627">
    <property type="entry name" value="CMD"/>
    <property type="match status" value="1"/>
</dbReference>
<dbReference type="Gene3D" id="1.20.1290.10">
    <property type="entry name" value="AhpD-like"/>
    <property type="match status" value="1"/>
</dbReference>
<accession>A0A381UMS8</accession>
<proteinExistence type="predicted"/>